<dbReference type="Gene3D" id="2.30.29.30">
    <property type="entry name" value="Pleckstrin-homology domain (PH domain)/Phosphotyrosine-binding domain (PTB)"/>
    <property type="match status" value="1"/>
</dbReference>
<dbReference type="Pfam" id="PF12473">
    <property type="entry name" value="DUF3694"/>
    <property type="match status" value="1"/>
</dbReference>
<gene>
    <name evidence="2" type="ORF">NLS_LOCUS6181</name>
</gene>
<dbReference type="CDD" id="cd01211">
    <property type="entry name" value="PTB_Rab6GAP"/>
    <property type="match status" value="1"/>
</dbReference>
<evidence type="ECO:0000259" key="1">
    <source>
        <dbReference type="PROSITE" id="PS01179"/>
    </source>
</evidence>
<accession>A0A3P6TJ85</accession>
<dbReference type="EMBL" id="UYRX01000526">
    <property type="protein sequence ID" value="VDK83399.1"/>
    <property type="molecule type" value="Genomic_DNA"/>
</dbReference>
<dbReference type="AlphaFoldDB" id="A0A3P6TJ85"/>
<sequence length="435" mass="49420">MLAVSLSSAEATVVHVDSNKAESLAPCQLCPAPAATMEQISYLGCAKIENPSNEVEILKIMQLLNKERSEKPIDVILFIPESSFGTVRMCDGTTKSEMVSFPVHRIRFCARGQLDSAERECFALSFTHKNATLTDDALHQCHVFRCQVPEAAGKALINFANAFRNKGTAKKVPSPRFCHAPQSSSADEGTPNLEGPFSPCCEEDFQFDAFLEIKEEDIKKGFTVCPQEKNCFKLRRDREKRVVVVLQQTGGQRVLTVRKCFGLLLGAGRNLRHNDMHLLDMQSMGRGNDEKTYVIEAIWDPHLQNLEVLNTETPRETRVFMTIAADVILTGIDEPVRFNIECKARIFHEHERFWYVSRRPVVEKYFLTARSHIMMVWRISKVTKEFRYHLSKQSTHPTEHNDFLKNCAASPIHNASPNAFNVFKLLKYGIIYSYL</sequence>
<dbReference type="PROSITE" id="PS01179">
    <property type="entry name" value="PID"/>
    <property type="match status" value="1"/>
</dbReference>
<organism evidence="2 3">
    <name type="scientific">Litomosoides sigmodontis</name>
    <name type="common">Filarial nematode worm</name>
    <dbReference type="NCBI Taxonomy" id="42156"/>
    <lineage>
        <taxon>Eukaryota</taxon>
        <taxon>Metazoa</taxon>
        <taxon>Ecdysozoa</taxon>
        <taxon>Nematoda</taxon>
        <taxon>Chromadorea</taxon>
        <taxon>Rhabditida</taxon>
        <taxon>Spirurina</taxon>
        <taxon>Spiruromorpha</taxon>
        <taxon>Filarioidea</taxon>
        <taxon>Onchocercidae</taxon>
        <taxon>Litomosoides</taxon>
    </lineage>
</organism>
<keyword evidence="3" id="KW-1185">Reference proteome</keyword>
<dbReference type="InterPro" id="IPR022164">
    <property type="entry name" value="Kinesin-like"/>
</dbReference>
<name>A0A3P6TJ85_LITSI</name>
<dbReference type="SUPFAM" id="SSF50729">
    <property type="entry name" value="PH domain-like"/>
    <property type="match status" value="1"/>
</dbReference>
<dbReference type="Pfam" id="PF00640">
    <property type="entry name" value="PID"/>
    <property type="match status" value="1"/>
</dbReference>
<protein>
    <recommendedName>
        <fullName evidence="1">PID domain-containing protein</fullName>
    </recommendedName>
</protein>
<evidence type="ECO:0000313" key="3">
    <source>
        <dbReference type="Proteomes" id="UP000277928"/>
    </source>
</evidence>
<dbReference type="InterPro" id="IPR011993">
    <property type="entry name" value="PH-like_dom_sf"/>
</dbReference>
<feature type="domain" description="PID" evidence="1">
    <location>
        <begin position="42"/>
        <end position="157"/>
    </location>
</feature>
<dbReference type="OMA" id="HRIRFCA"/>
<reference evidence="2 3" key="1">
    <citation type="submission" date="2018-08" db="EMBL/GenBank/DDBJ databases">
        <authorList>
            <person name="Laetsch R D."/>
            <person name="Stevens L."/>
            <person name="Kumar S."/>
            <person name="Blaxter L. M."/>
        </authorList>
    </citation>
    <scope>NUCLEOTIDE SEQUENCE [LARGE SCALE GENOMIC DNA]</scope>
</reference>
<dbReference type="InterPro" id="IPR006020">
    <property type="entry name" value="PTB/PI_dom"/>
</dbReference>
<proteinExistence type="predicted"/>
<dbReference type="OrthoDB" id="295078at2759"/>
<evidence type="ECO:0000313" key="2">
    <source>
        <dbReference type="EMBL" id="VDK83399.1"/>
    </source>
</evidence>
<dbReference type="Proteomes" id="UP000277928">
    <property type="component" value="Unassembled WGS sequence"/>
</dbReference>
<dbReference type="STRING" id="42156.A0A3P6TJ85"/>
<dbReference type="SMART" id="SM00462">
    <property type="entry name" value="PTB"/>
    <property type="match status" value="1"/>
</dbReference>